<evidence type="ECO:0000256" key="1">
    <source>
        <dbReference type="ARBA" id="ARBA00011900"/>
    </source>
</evidence>
<gene>
    <name evidence="6" type="ORF">EZS27_036613</name>
</gene>
<sequence>MSVFVRQNNSVCNFSSDSWVILSPIEQRIKAKIEAVGTPLKDWGIKIYRGILTGYNEAFIIDRKKVDELIAEDPKSAEIIRPILRGRDIKRYGYDFADLWLINTHNGIKEKGVKPIDINDYPAIKSHLDNYWDKIEHRADQGNTPYNLRNCAYMEDFYKQKIIWGEISDKSKFALDDNGLYPEATSFLMIGTNLKYLLAILNSKLGEWVFNLIGTTTGIGTNRWKKYTLEKLPVKVPTKSELSKIEKIIDTIIKTHSIDEIKLLDKIICQLYGLSQEEIEFIESQ</sequence>
<organism evidence="6">
    <name type="scientific">termite gut metagenome</name>
    <dbReference type="NCBI Taxonomy" id="433724"/>
    <lineage>
        <taxon>unclassified sequences</taxon>
        <taxon>metagenomes</taxon>
        <taxon>organismal metagenomes</taxon>
    </lineage>
</organism>
<dbReference type="InterPro" id="IPR050953">
    <property type="entry name" value="N4_N6_ade-DNA_methylase"/>
</dbReference>
<protein>
    <recommendedName>
        <fullName evidence="1">site-specific DNA-methyltransferase (adenine-specific)</fullName>
        <ecNumber evidence="1">2.1.1.72</ecNumber>
    </recommendedName>
</protein>
<evidence type="ECO:0000256" key="3">
    <source>
        <dbReference type="ARBA" id="ARBA00022679"/>
    </source>
</evidence>
<evidence type="ECO:0000256" key="4">
    <source>
        <dbReference type="ARBA" id="ARBA00047942"/>
    </source>
</evidence>
<dbReference type="SUPFAM" id="SSF116734">
    <property type="entry name" value="DNA methylase specificity domain"/>
    <property type="match status" value="1"/>
</dbReference>
<dbReference type="Pfam" id="PF12950">
    <property type="entry name" value="TaqI_C"/>
    <property type="match status" value="1"/>
</dbReference>
<evidence type="ECO:0000259" key="5">
    <source>
        <dbReference type="Pfam" id="PF12950"/>
    </source>
</evidence>
<evidence type="ECO:0000313" key="6">
    <source>
        <dbReference type="EMBL" id="KAA6312459.1"/>
    </source>
</evidence>
<keyword evidence="2" id="KW-0489">Methyltransferase</keyword>
<dbReference type="EC" id="2.1.1.72" evidence="1"/>
<dbReference type="GO" id="GO:0032259">
    <property type="term" value="P:methylation"/>
    <property type="evidence" value="ECO:0007669"/>
    <property type="project" value="UniProtKB-KW"/>
</dbReference>
<comment type="catalytic activity">
    <reaction evidence="4">
        <text>a 2'-deoxyadenosine in DNA + S-adenosyl-L-methionine = an N(6)-methyl-2'-deoxyadenosine in DNA + S-adenosyl-L-homocysteine + H(+)</text>
        <dbReference type="Rhea" id="RHEA:15197"/>
        <dbReference type="Rhea" id="RHEA-COMP:12418"/>
        <dbReference type="Rhea" id="RHEA-COMP:12419"/>
        <dbReference type="ChEBI" id="CHEBI:15378"/>
        <dbReference type="ChEBI" id="CHEBI:57856"/>
        <dbReference type="ChEBI" id="CHEBI:59789"/>
        <dbReference type="ChEBI" id="CHEBI:90615"/>
        <dbReference type="ChEBI" id="CHEBI:90616"/>
        <dbReference type="EC" id="2.1.1.72"/>
    </reaction>
</comment>
<reference evidence="6" key="1">
    <citation type="submission" date="2019-03" db="EMBL/GenBank/DDBJ databases">
        <title>Single cell metagenomics reveals metabolic interactions within the superorganism composed of flagellate Streblomastix strix and complex community of Bacteroidetes bacteria on its surface.</title>
        <authorList>
            <person name="Treitli S.C."/>
            <person name="Kolisko M."/>
            <person name="Husnik F."/>
            <person name="Keeling P."/>
            <person name="Hampl V."/>
        </authorList>
    </citation>
    <scope>NUCLEOTIDE SEQUENCE</scope>
    <source>
        <strain evidence="6">STM</strain>
    </source>
</reference>
<evidence type="ECO:0000256" key="2">
    <source>
        <dbReference type="ARBA" id="ARBA00022603"/>
    </source>
</evidence>
<keyword evidence="3" id="KW-0808">Transferase</keyword>
<dbReference type="InterPro" id="IPR025931">
    <property type="entry name" value="TaqI_C"/>
</dbReference>
<accession>A0A5J4PUR5</accession>
<dbReference type="GO" id="GO:0009007">
    <property type="term" value="F:site-specific DNA-methyltransferase (adenine-specific) activity"/>
    <property type="evidence" value="ECO:0007669"/>
    <property type="project" value="UniProtKB-EC"/>
</dbReference>
<dbReference type="EMBL" id="SNRY01006501">
    <property type="protein sequence ID" value="KAA6312459.1"/>
    <property type="molecule type" value="Genomic_DNA"/>
</dbReference>
<name>A0A5J4PUR5_9ZZZZ</name>
<dbReference type="PANTHER" id="PTHR33841">
    <property type="entry name" value="DNA METHYLTRANSFERASE YEEA-RELATED"/>
    <property type="match status" value="1"/>
</dbReference>
<proteinExistence type="predicted"/>
<feature type="domain" description="TaqI-like C-terminal specificity" evidence="5">
    <location>
        <begin position="82"/>
        <end position="234"/>
    </location>
</feature>
<comment type="caution">
    <text evidence="6">The sequence shown here is derived from an EMBL/GenBank/DDBJ whole genome shotgun (WGS) entry which is preliminary data.</text>
</comment>
<dbReference type="AlphaFoldDB" id="A0A5J4PUR5"/>
<dbReference type="PANTHER" id="PTHR33841:SF1">
    <property type="entry name" value="DNA METHYLTRANSFERASE A"/>
    <property type="match status" value="1"/>
</dbReference>